<dbReference type="Pfam" id="PF00440">
    <property type="entry name" value="TetR_N"/>
    <property type="match status" value="1"/>
</dbReference>
<dbReference type="GO" id="GO:0045892">
    <property type="term" value="P:negative regulation of DNA-templated transcription"/>
    <property type="evidence" value="ECO:0007669"/>
    <property type="project" value="UniProtKB-ARBA"/>
</dbReference>
<dbReference type="PRINTS" id="PR00455">
    <property type="entry name" value="HTHTETR"/>
</dbReference>
<dbReference type="InterPro" id="IPR009057">
    <property type="entry name" value="Homeodomain-like_sf"/>
</dbReference>
<sequence length="195" mass="21333">MSQDPRNRRASTNRRIYEVAIRLFLERGYDAVSVGEIAAAAGVSVPTFYAHFTNKENVVLPLPDRPAVQAALAGRTFGVNVFPELRDAILDWLASYQGRDLEDLLERWQIVIATPGLRLRAAEYERATATIVLEAMPPASVAPGQLLATELVVIALFSSYTLTLLRWAEEGGTRTLVDVADEVLTTLRDLGGPPG</sequence>
<reference evidence="7" key="1">
    <citation type="submission" date="2016-10" db="EMBL/GenBank/DDBJ databases">
        <authorList>
            <person name="Varghese N."/>
            <person name="Submissions S."/>
        </authorList>
    </citation>
    <scope>NUCLEOTIDE SEQUENCE [LARGE SCALE GENOMIC DNA]</scope>
    <source>
        <strain evidence="7">DSM 45413</strain>
    </source>
</reference>
<keyword evidence="2 4" id="KW-0238">DNA-binding</keyword>
<dbReference type="Gene3D" id="1.10.357.10">
    <property type="entry name" value="Tetracycline Repressor, domain 2"/>
    <property type="match status" value="1"/>
</dbReference>
<dbReference type="PROSITE" id="PS50977">
    <property type="entry name" value="HTH_TETR_2"/>
    <property type="match status" value="1"/>
</dbReference>
<dbReference type="STRING" id="673521.SAMN05660991_03449"/>
<dbReference type="GO" id="GO:0003700">
    <property type="term" value="F:DNA-binding transcription factor activity"/>
    <property type="evidence" value="ECO:0007669"/>
    <property type="project" value="TreeGrafter"/>
</dbReference>
<dbReference type="EMBL" id="FOEE01000011">
    <property type="protein sequence ID" value="SEP13127.1"/>
    <property type="molecule type" value="Genomic_DNA"/>
</dbReference>
<dbReference type="FunFam" id="1.10.10.60:FF:000141">
    <property type="entry name" value="TetR family transcriptional regulator"/>
    <property type="match status" value="1"/>
</dbReference>
<evidence type="ECO:0000256" key="4">
    <source>
        <dbReference type="PROSITE-ProRule" id="PRU00335"/>
    </source>
</evidence>
<evidence type="ECO:0000313" key="6">
    <source>
        <dbReference type="EMBL" id="SEP13127.1"/>
    </source>
</evidence>
<protein>
    <submittedName>
        <fullName evidence="6">Transcriptional regulator, TetR family</fullName>
    </submittedName>
</protein>
<dbReference type="AlphaFoldDB" id="A0A1H8VD74"/>
<feature type="DNA-binding region" description="H-T-H motif" evidence="4">
    <location>
        <begin position="33"/>
        <end position="52"/>
    </location>
</feature>
<dbReference type="SUPFAM" id="SSF46689">
    <property type="entry name" value="Homeodomain-like"/>
    <property type="match status" value="1"/>
</dbReference>
<gene>
    <name evidence="6" type="ORF">SAMN05660991_03449</name>
</gene>
<keyword evidence="1" id="KW-0805">Transcription regulation</keyword>
<dbReference type="GO" id="GO:0000976">
    <property type="term" value="F:transcription cis-regulatory region binding"/>
    <property type="evidence" value="ECO:0007669"/>
    <property type="project" value="TreeGrafter"/>
</dbReference>
<evidence type="ECO:0000256" key="2">
    <source>
        <dbReference type="ARBA" id="ARBA00023125"/>
    </source>
</evidence>
<name>A0A1H8VD74_9ACTN</name>
<dbReference type="InterPro" id="IPR023772">
    <property type="entry name" value="DNA-bd_HTH_TetR-type_CS"/>
</dbReference>
<evidence type="ECO:0000256" key="1">
    <source>
        <dbReference type="ARBA" id="ARBA00023015"/>
    </source>
</evidence>
<organism evidence="6 7">
    <name type="scientific">Trujillonella endophytica</name>
    <dbReference type="NCBI Taxonomy" id="673521"/>
    <lineage>
        <taxon>Bacteria</taxon>
        <taxon>Bacillati</taxon>
        <taxon>Actinomycetota</taxon>
        <taxon>Actinomycetes</taxon>
        <taxon>Geodermatophilales</taxon>
        <taxon>Geodermatophilaceae</taxon>
        <taxon>Trujillonella</taxon>
    </lineage>
</organism>
<keyword evidence="7" id="KW-1185">Reference proteome</keyword>
<dbReference type="PANTHER" id="PTHR30055">
    <property type="entry name" value="HTH-TYPE TRANSCRIPTIONAL REGULATOR RUTR"/>
    <property type="match status" value="1"/>
</dbReference>
<evidence type="ECO:0000259" key="5">
    <source>
        <dbReference type="PROSITE" id="PS50977"/>
    </source>
</evidence>
<feature type="domain" description="HTH tetR-type" evidence="5">
    <location>
        <begin position="10"/>
        <end position="70"/>
    </location>
</feature>
<dbReference type="Gene3D" id="1.10.10.60">
    <property type="entry name" value="Homeodomain-like"/>
    <property type="match status" value="1"/>
</dbReference>
<accession>A0A1H8VD74</accession>
<evidence type="ECO:0000313" key="7">
    <source>
        <dbReference type="Proteomes" id="UP000198960"/>
    </source>
</evidence>
<dbReference type="PROSITE" id="PS01081">
    <property type="entry name" value="HTH_TETR_1"/>
    <property type="match status" value="1"/>
</dbReference>
<dbReference type="InterPro" id="IPR050109">
    <property type="entry name" value="HTH-type_TetR-like_transc_reg"/>
</dbReference>
<keyword evidence="3" id="KW-0804">Transcription</keyword>
<proteinExistence type="predicted"/>
<dbReference type="RefSeq" id="WP_170861150.1">
    <property type="nucleotide sequence ID" value="NZ_FOEE01000011.1"/>
</dbReference>
<dbReference type="PANTHER" id="PTHR30055:SF238">
    <property type="entry name" value="MYCOFACTOCIN BIOSYNTHESIS TRANSCRIPTIONAL REGULATOR MFTR-RELATED"/>
    <property type="match status" value="1"/>
</dbReference>
<dbReference type="Proteomes" id="UP000198960">
    <property type="component" value="Unassembled WGS sequence"/>
</dbReference>
<dbReference type="InterPro" id="IPR001647">
    <property type="entry name" value="HTH_TetR"/>
</dbReference>
<evidence type="ECO:0000256" key="3">
    <source>
        <dbReference type="ARBA" id="ARBA00023163"/>
    </source>
</evidence>